<name>A0A5S4X0H4_9BRAD</name>
<keyword evidence="3" id="KW-1185">Reference proteome</keyword>
<evidence type="ECO:0000313" key="2">
    <source>
        <dbReference type="EMBL" id="TYL87791.1"/>
    </source>
</evidence>
<feature type="chain" id="PRO_5024407332" evidence="1">
    <location>
        <begin position="25"/>
        <end position="71"/>
    </location>
</feature>
<accession>A0A5S4X0H4</accession>
<dbReference type="Proteomes" id="UP000324853">
    <property type="component" value="Unassembled WGS sequence"/>
</dbReference>
<sequence length="71" mass="7537">MLARYALRTAALAVAGLIPTIAVAETSNYQIPWKDVAARDCAIVLEKAADFTTVIAQCKGHIGVVLTVVRP</sequence>
<dbReference type="EMBL" id="VSSR01000006">
    <property type="protein sequence ID" value="TYL87791.1"/>
    <property type="molecule type" value="Genomic_DNA"/>
</dbReference>
<feature type="signal peptide" evidence="1">
    <location>
        <begin position="1"/>
        <end position="24"/>
    </location>
</feature>
<dbReference type="AlphaFoldDB" id="A0A5S4X0H4"/>
<dbReference type="RefSeq" id="WP_148749312.1">
    <property type="nucleotide sequence ID" value="NZ_VSSR01000006.1"/>
</dbReference>
<evidence type="ECO:0000313" key="3">
    <source>
        <dbReference type="Proteomes" id="UP000324853"/>
    </source>
</evidence>
<gene>
    <name evidence="2" type="ORF">FXB38_03155</name>
</gene>
<evidence type="ECO:0000256" key="1">
    <source>
        <dbReference type="SAM" id="SignalP"/>
    </source>
</evidence>
<comment type="caution">
    <text evidence="2">The sequence shown here is derived from an EMBL/GenBank/DDBJ whole genome shotgun (WGS) entry which is preliminary data.</text>
</comment>
<organism evidence="2 3">
    <name type="scientific">Bradyrhizobium cytisi</name>
    <dbReference type="NCBI Taxonomy" id="515489"/>
    <lineage>
        <taxon>Bacteria</taxon>
        <taxon>Pseudomonadati</taxon>
        <taxon>Pseudomonadota</taxon>
        <taxon>Alphaproteobacteria</taxon>
        <taxon>Hyphomicrobiales</taxon>
        <taxon>Nitrobacteraceae</taxon>
        <taxon>Bradyrhizobium</taxon>
    </lineage>
</organism>
<keyword evidence="1" id="KW-0732">Signal</keyword>
<protein>
    <submittedName>
        <fullName evidence="2">Uncharacterized protein</fullName>
    </submittedName>
</protein>
<reference evidence="2 3" key="1">
    <citation type="submission" date="2019-08" db="EMBL/GenBank/DDBJ databases">
        <title>Bradyrhizobium hipponensis sp. nov., a rhizobium isolated from a Lupinus angustifolius root nodule in Tunisia.</title>
        <authorList>
            <person name="Off K."/>
            <person name="Rejili M."/>
            <person name="Mars M."/>
            <person name="Brachmann A."/>
            <person name="Marin M."/>
        </authorList>
    </citation>
    <scope>NUCLEOTIDE SEQUENCE [LARGE SCALE GENOMIC DNA]</scope>
    <source>
        <strain evidence="2 3">CTAW11</strain>
    </source>
</reference>
<proteinExistence type="predicted"/>